<protein>
    <submittedName>
        <fullName evidence="2">Peroxiredoxin</fullName>
        <ecNumber evidence="2">1.11.1.15</ecNumber>
    </submittedName>
</protein>
<dbReference type="InterPro" id="IPR036249">
    <property type="entry name" value="Thioredoxin-like_sf"/>
</dbReference>
<comment type="caution">
    <text evidence="2">The sequence shown here is derived from an EMBL/GenBank/DDBJ whole genome shotgun (WGS) entry which is preliminary data.</text>
</comment>
<accession>A0A6N8HZE8</accession>
<dbReference type="InterPro" id="IPR000866">
    <property type="entry name" value="AhpC/TSA"/>
</dbReference>
<proteinExistence type="predicted"/>
<dbReference type="Pfam" id="PF00578">
    <property type="entry name" value="AhpC-TSA"/>
    <property type="match status" value="1"/>
</dbReference>
<dbReference type="SUPFAM" id="SSF52833">
    <property type="entry name" value="Thioredoxin-like"/>
    <property type="match status" value="1"/>
</dbReference>
<feature type="domain" description="Alkyl hydroperoxide reductase subunit C/ Thiol specific antioxidant" evidence="1">
    <location>
        <begin position="22"/>
        <end position="59"/>
    </location>
</feature>
<reference evidence="2 3" key="1">
    <citation type="submission" date="2019-09" db="EMBL/GenBank/DDBJ databases">
        <title>Genome sequence of Clostridium sp. EA1.</title>
        <authorList>
            <person name="Poehlein A."/>
            <person name="Bengelsdorf F.R."/>
            <person name="Daniel R."/>
        </authorList>
    </citation>
    <scope>NUCLEOTIDE SEQUENCE [LARGE SCALE GENOMIC DNA]</scope>
    <source>
        <strain evidence="2 3">EA1</strain>
    </source>
</reference>
<dbReference type="GO" id="GO:0004601">
    <property type="term" value="F:peroxidase activity"/>
    <property type="evidence" value="ECO:0007669"/>
    <property type="project" value="UniProtKB-KW"/>
</dbReference>
<dbReference type="EMBL" id="VWXL01000052">
    <property type="protein sequence ID" value="MVB11048.1"/>
    <property type="molecule type" value="Genomic_DNA"/>
</dbReference>
<dbReference type="AlphaFoldDB" id="A0A6N8HZE8"/>
<keyword evidence="3" id="KW-1185">Reference proteome</keyword>
<dbReference type="RefSeq" id="WP_233452759.1">
    <property type="nucleotide sequence ID" value="NZ_VWXL01000052.1"/>
</dbReference>
<keyword evidence="2" id="KW-0560">Oxidoreductase</keyword>
<evidence type="ECO:0000259" key="1">
    <source>
        <dbReference type="Pfam" id="PF00578"/>
    </source>
</evidence>
<gene>
    <name evidence="2" type="ORF">CAFE_17500</name>
</gene>
<dbReference type="Gene3D" id="3.40.30.10">
    <property type="entry name" value="Glutaredoxin"/>
    <property type="match status" value="1"/>
</dbReference>
<sequence length="63" mass="7271">MMDMDNMNMKMDQMDRCGHLSIGMEAPDFTANTTFGPIRFSDYRGKWVVFFSHPGDFTPEDIS</sequence>
<organism evidence="2 3">
    <name type="scientific">Caproicibacter fermentans</name>
    <dbReference type="NCBI Taxonomy" id="2576756"/>
    <lineage>
        <taxon>Bacteria</taxon>
        <taxon>Bacillati</taxon>
        <taxon>Bacillota</taxon>
        <taxon>Clostridia</taxon>
        <taxon>Eubacteriales</taxon>
        <taxon>Acutalibacteraceae</taxon>
        <taxon>Caproicibacter</taxon>
    </lineage>
</organism>
<dbReference type="Proteomes" id="UP000469440">
    <property type="component" value="Unassembled WGS sequence"/>
</dbReference>
<name>A0A6N8HZE8_9FIRM</name>
<dbReference type="EC" id="1.11.1.15" evidence="2"/>
<evidence type="ECO:0000313" key="3">
    <source>
        <dbReference type="Proteomes" id="UP000469440"/>
    </source>
</evidence>
<keyword evidence="2" id="KW-0575">Peroxidase</keyword>
<evidence type="ECO:0000313" key="2">
    <source>
        <dbReference type="EMBL" id="MVB11048.1"/>
    </source>
</evidence>